<protein>
    <submittedName>
        <fullName evidence="2">Alpha/beta hydrolase</fullName>
    </submittedName>
</protein>
<dbReference type="SUPFAM" id="SSF53474">
    <property type="entry name" value="alpha/beta-Hydrolases"/>
    <property type="match status" value="2"/>
</dbReference>
<name>A0A368NJ11_AGRVI</name>
<dbReference type="RefSeq" id="WP_060716874.1">
    <property type="nucleotide sequence ID" value="NZ_CP055265.1"/>
</dbReference>
<dbReference type="InterPro" id="IPR000073">
    <property type="entry name" value="AB_hydrolase_1"/>
</dbReference>
<evidence type="ECO:0000313" key="2">
    <source>
        <dbReference type="EMBL" id="KAA3521937.1"/>
    </source>
</evidence>
<dbReference type="OrthoDB" id="249225at2"/>
<sequence length="636" mass="69189">MEAITERVGPASGQRLQPHQHAVAQPVSFAGTFGLYQPAEGAKQGVVRKCAVLFLQPWGFEEMCTHKLFRIMAEELACEGIASLRFDYPGTGDALDPPDRTLGLSLWQDTIRLALDVLAQKTGGLPVILLGHGLGASLGVGMAADLDGLAGCVAMAPVASGRAYLRELQFWARVIDDGLGLAEHLRPSGMTAIAGHVMPDAKASALKKTDFSAVQPHRSIPHLFVNRADRPGDGQLAKQMEAKGARVETVDYPGYDAMVGNPAMARMPMVAAENVISWIVRRAAALGEQKRPLATDPLAVSGQDEDQAHLDGGDFRETALRFGRGKRLYGILCEPTGPRCGASVLLLNTAYDRNAGWGRSGVAMARKLAGEGIASLRFDVANVGDSPPVPGLPDQVLYAETQYDDVEAALAVLEERSLLPSVVAGRCSGGYLGFSCMTKDHRIAGACLVNPFVFYWDKRRRVEDGLAVVPRSLDTYKHRLFQMQTLRRLWRGKVDVKNAIRNFALVSVRRVLNRLGLAQVFSRDVRLEHRAVRVAFAALAKRKTPLVLLYSEQDVGLDHFYQHFGPQGRKLERYPNVRTDILAETDHNFSPAAAQQRYFEEIKALAMTVQASKLPAQQIKAGASAGKEPVSEPEAS</sequence>
<dbReference type="PANTHER" id="PTHR43265">
    <property type="entry name" value="ESTERASE ESTD"/>
    <property type="match status" value="1"/>
</dbReference>
<dbReference type="PANTHER" id="PTHR43265:SF1">
    <property type="entry name" value="ESTERASE ESTD"/>
    <property type="match status" value="1"/>
</dbReference>
<dbReference type="EMBL" id="QUSG01000020">
    <property type="protein sequence ID" value="KAA3521937.1"/>
    <property type="molecule type" value="Genomic_DNA"/>
</dbReference>
<evidence type="ECO:0000313" key="3">
    <source>
        <dbReference type="Proteomes" id="UP000436911"/>
    </source>
</evidence>
<dbReference type="AlphaFoldDB" id="A0A368NJ11"/>
<comment type="caution">
    <text evidence="2">The sequence shown here is derived from an EMBL/GenBank/DDBJ whole genome shotgun (WGS) entry which is preliminary data.</text>
</comment>
<dbReference type="GeneID" id="60684816"/>
<accession>A0A368NJ11</accession>
<dbReference type="Proteomes" id="UP000436911">
    <property type="component" value="Unassembled WGS sequence"/>
</dbReference>
<evidence type="ECO:0000259" key="1">
    <source>
        <dbReference type="Pfam" id="PF12697"/>
    </source>
</evidence>
<feature type="domain" description="AB hydrolase-1" evidence="1">
    <location>
        <begin position="75"/>
        <end position="244"/>
    </location>
</feature>
<dbReference type="Pfam" id="PF12697">
    <property type="entry name" value="Abhydrolase_6"/>
    <property type="match status" value="2"/>
</dbReference>
<keyword evidence="2" id="KW-0378">Hydrolase</keyword>
<dbReference type="InterPro" id="IPR053145">
    <property type="entry name" value="AB_hydrolase_Est10"/>
</dbReference>
<dbReference type="Gene3D" id="3.40.50.1820">
    <property type="entry name" value="alpha/beta hydrolase"/>
    <property type="match status" value="2"/>
</dbReference>
<dbReference type="GO" id="GO:0052689">
    <property type="term" value="F:carboxylic ester hydrolase activity"/>
    <property type="evidence" value="ECO:0007669"/>
    <property type="project" value="TreeGrafter"/>
</dbReference>
<organism evidence="2 3">
    <name type="scientific">Agrobacterium vitis</name>
    <name type="common">Rhizobium vitis</name>
    <dbReference type="NCBI Taxonomy" id="373"/>
    <lineage>
        <taxon>Bacteria</taxon>
        <taxon>Pseudomonadati</taxon>
        <taxon>Pseudomonadota</taxon>
        <taxon>Alphaproteobacteria</taxon>
        <taxon>Hyphomicrobiales</taxon>
        <taxon>Rhizobiaceae</taxon>
        <taxon>Rhizobium/Agrobacterium group</taxon>
        <taxon>Agrobacterium</taxon>
    </lineage>
</organism>
<feature type="domain" description="AB hydrolase-1" evidence="1">
    <location>
        <begin position="344"/>
        <end position="590"/>
    </location>
</feature>
<proteinExistence type="predicted"/>
<gene>
    <name evidence="2" type="ORF">DXT89_22470</name>
</gene>
<reference evidence="2 3" key="1">
    <citation type="submission" date="2018-08" db="EMBL/GenBank/DDBJ databases">
        <title>Genome sequencing of Agrobacterium vitis strain ICMP 10754.</title>
        <authorList>
            <person name="Visnovsky S.B."/>
            <person name="Pitman A.R."/>
        </authorList>
    </citation>
    <scope>NUCLEOTIDE SEQUENCE [LARGE SCALE GENOMIC DNA]</scope>
    <source>
        <strain evidence="2 3">ICMP 10754</strain>
    </source>
</reference>
<dbReference type="InterPro" id="IPR029058">
    <property type="entry name" value="AB_hydrolase_fold"/>
</dbReference>